<reference evidence="2 3" key="1">
    <citation type="submission" date="2019-04" db="EMBL/GenBank/DDBJ databases">
        <title>Complete genome sequence of Pantoea bacteriophage vB_PagS_AAS21.</title>
        <authorList>
            <person name="Truncaite L."/>
            <person name="Simoliuniene M."/>
            <person name="Zajanckauskaite A."/>
            <person name="Meskys R."/>
            <person name="Simoliunas E."/>
        </authorList>
    </citation>
    <scope>NUCLEOTIDE SEQUENCE [LARGE SCALE GENOMIC DNA]</scope>
</reference>
<accession>A0A4Y5P1A0</accession>
<dbReference type="EMBL" id="MK770119">
    <property type="protein sequence ID" value="QCW23739.1"/>
    <property type="molecule type" value="Genomic_DNA"/>
</dbReference>
<protein>
    <submittedName>
        <fullName evidence="2">Terminase small subunit</fullName>
    </submittedName>
</protein>
<gene>
    <name evidence="2" type="ORF">AAS21_gp001</name>
</gene>
<proteinExistence type="predicted"/>
<feature type="region of interest" description="Disordered" evidence="1">
    <location>
        <begin position="126"/>
        <end position="145"/>
    </location>
</feature>
<name>A0A4Y5P1A0_9CAUD</name>
<keyword evidence="3" id="KW-1185">Reference proteome</keyword>
<evidence type="ECO:0000313" key="3">
    <source>
        <dbReference type="Proteomes" id="UP000308921"/>
    </source>
</evidence>
<feature type="compositionally biased region" description="Polar residues" evidence="1">
    <location>
        <begin position="126"/>
        <end position="139"/>
    </location>
</feature>
<dbReference type="Proteomes" id="UP000308921">
    <property type="component" value="Segment"/>
</dbReference>
<evidence type="ECO:0000313" key="2">
    <source>
        <dbReference type="EMBL" id="QCW23739.1"/>
    </source>
</evidence>
<evidence type="ECO:0000256" key="1">
    <source>
        <dbReference type="SAM" id="MobiDB-lite"/>
    </source>
</evidence>
<sequence>MSSTEVMMPEQMSPESMRVIEAYLACGSDVKKAAYELGMSQEDFVAIYNKREVKNYLMTLFNESGFRNREKFFGILDTVLELKLEELQESGMGSSMDIMDILTKMHKMKMDEMKMQIELEKVQQAKGPSTQINVQNNYPGSHDPQYQKLMQSLASGKFS</sequence>
<organism evidence="2 3">
    <name type="scientific">Pantoea phage vB_PagS_AAS21</name>
    <dbReference type="NCBI Taxonomy" id="2575261"/>
    <lineage>
        <taxon>Viruses</taxon>
        <taxon>Duplodnaviria</taxon>
        <taxon>Heunggongvirae</taxon>
        <taxon>Uroviricota</taxon>
        <taxon>Caudoviricetes</taxon>
        <taxon>Demerecviridae</taxon>
        <taxon>Keyvirus</taxon>
        <taxon>Keyvirus AAS21</taxon>
    </lineage>
</organism>